<dbReference type="RefSeq" id="WP_179633389.1">
    <property type="nucleotide sequence ID" value="NZ_JACCFH010000001.1"/>
</dbReference>
<name>A0A7Y9UJ78_9BURK</name>
<accession>A0A7Y9UJ78</accession>
<organism evidence="1 2">
    <name type="scientific">Sphaerotilus montanus</name>
    <dbReference type="NCBI Taxonomy" id="522889"/>
    <lineage>
        <taxon>Bacteria</taxon>
        <taxon>Pseudomonadati</taxon>
        <taxon>Pseudomonadota</taxon>
        <taxon>Betaproteobacteria</taxon>
        <taxon>Burkholderiales</taxon>
        <taxon>Sphaerotilaceae</taxon>
        <taxon>Sphaerotilus</taxon>
    </lineage>
</organism>
<dbReference type="Proteomes" id="UP000518288">
    <property type="component" value="Unassembled WGS sequence"/>
</dbReference>
<dbReference type="EMBL" id="JACCFH010000001">
    <property type="protein sequence ID" value="NYG32505.1"/>
    <property type="molecule type" value="Genomic_DNA"/>
</dbReference>
<reference evidence="1 2" key="1">
    <citation type="submission" date="2020-07" db="EMBL/GenBank/DDBJ databases">
        <title>Genomic Encyclopedia of Archaeal and Bacterial Type Strains, Phase II (KMG-II): from individual species to whole genera.</title>
        <authorList>
            <person name="Goeker M."/>
        </authorList>
    </citation>
    <scope>NUCLEOTIDE SEQUENCE [LARGE SCALE GENOMIC DNA]</scope>
    <source>
        <strain evidence="1 2">DSM 21226</strain>
    </source>
</reference>
<protein>
    <submittedName>
        <fullName evidence="1">Uncharacterized protein</fullName>
    </submittedName>
</protein>
<gene>
    <name evidence="1" type="ORF">BDD16_001491</name>
</gene>
<comment type="caution">
    <text evidence="1">The sequence shown here is derived from an EMBL/GenBank/DDBJ whole genome shotgun (WGS) entry which is preliminary data.</text>
</comment>
<evidence type="ECO:0000313" key="1">
    <source>
        <dbReference type="EMBL" id="NYG32505.1"/>
    </source>
</evidence>
<evidence type="ECO:0000313" key="2">
    <source>
        <dbReference type="Proteomes" id="UP000518288"/>
    </source>
</evidence>
<proteinExistence type="predicted"/>
<dbReference type="AlphaFoldDB" id="A0A7Y9UJ78"/>
<keyword evidence="2" id="KW-1185">Reference proteome</keyword>
<sequence length="166" mass="18486">MKIHDDHLYHGAALIQIAEHEKFTAINSLKIGRVVYKNAYRINDDIAVYFKYATNPTAAHGEYVFTFKSEHIDLLKDISENCKSICLALVCVKDREVCCITYSDFKELIALREKAKGAAEDQYAVLITAPSGKGMRAYVNAPGVRGQMIGDPIKVPRNSFPDAVFG</sequence>